<dbReference type="Proteomes" id="UP000383971">
    <property type="component" value="Unassembled WGS sequence"/>
</dbReference>
<gene>
    <name evidence="1" type="ORF">PCO31111_04767</name>
</gene>
<organism evidence="1 2">
    <name type="scientific">Pandoraea communis</name>
    <dbReference type="NCBI Taxonomy" id="2508297"/>
    <lineage>
        <taxon>Bacteria</taxon>
        <taxon>Pseudomonadati</taxon>
        <taxon>Pseudomonadota</taxon>
        <taxon>Betaproteobacteria</taxon>
        <taxon>Burkholderiales</taxon>
        <taxon>Burkholderiaceae</taxon>
        <taxon>Pandoraea</taxon>
    </lineage>
</organism>
<evidence type="ECO:0000313" key="2">
    <source>
        <dbReference type="Proteomes" id="UP000383971"/>
    </source>
</evidence>
<name>A0A5E4YSC9_9BURK</name>
<keyword evidence="2" id="KW-1185">Reference proteome</keyword>
<dbReference type="RefSeq" id="WP_150587027.1">
    <property type="nucleotide sequence ID" value="NZ_CABPSE010000024.1"/>
</dbReference>
<accession>A0A5E4YSC9</accession>
<reference evidence="1 2" key="1">
    <citation type="submission" date="2019-08" db="EMBL/GenBank/DDBJ databases">
        <authorList>
            <person name="Peeters C."/>
        </authorList>
    </citation>
    <scope>NUCLEOTIDE SEQUENCE [LARGE SCALE GENOMIC DNA]</scope>
    <source>
        <strain evidence="1 2">LMG 31111</strain>
    </source>
</reference>
<sequence length="87" mass="9172">MAKKISLTVVEDEAGKRVVDGEGNSIDGIASVQMYMDNGMSVLVLTINRFNVRVRAPGGSVPCPILLADPSAQSALLRHTLFGDADA</sequence>
<dbReference type="AlphaFoldDB" id="A0A5E4YSC9"/>
<protein>
    <submittedName>
        <fullName evidence="1">Uncharacterized protein</fullName>
    </submittedName>
</protein>
<proteinExistence type="predicted"/>
<dbReference type="EMBL" id="CABPSE010000024">
    <property type="protein sequence ID" value="VVE51706.1"/>
    <property type="molecule type" value="Genomic_DNA"/>
</dbReference>
<evidence type="ECO:0000313" key="1">
    <source>
        <dbReference type="EMBL" id="VVE51706.1"/>
    </source>
</evidence>